<name>A0A699XI41_TANCI</name>
<evidence type="ECO:0000256" key="3">
    <source>
        <dbReference type="ARBA" id="ARBA00023242"/>
    </source>
</evidence>
<dbReference type="GO" id="GO:0000445">
    <property type="term" value="C:THO complex part of transcription export complex"/>
    <property type="evidence" value="ECO:0007669"/>
    <property type="project" value="TreeGrafter"/>
</dbReference>
<dbReference type="PANTHER" id="PTHR13375">
    <property type="entry name" value="FMS INTERACTING PROTEIN"/>
    <property type="match status" value="1"/>
</dbReference>
<evidence type="ECO:0000313" key="4">
    <source>
        <dbReference type="EMBL" id="GFD57658.1"/>
    </source>
</evidence>
<protein>
    <submittedName>
        <fullName evidence="4">Uncharacterized protein</fullName>
    </submittedName>
</protein>
<feature type="non-terminal residue" evidence="4">
    <location>
        <position position="1"/>
    </location>
</feature>
<gene>
    <name evidence="4" type="ORF">Tci_929627</name>
</gene>
<dbReference type="AlphaFoldDB" id="A0A699XI41"/>
<dbReference type="GO" id="GO:0006406">
    <property type="term" value="P:mRNA export from nucleus"/>
    <property type="evidence" value="ECO:0007669"/>
    <property type="project" value="TreeGrafter"/>
</dbReference>
<keyword evidence="3" id="KW-0539">Nucleus</keyword>
<accession>A0A699XI41</accession>
<dbReference type="EMBL" id="BKCJ011843669">
    <property type="protein sequence ID" value="GFD57658.1"/>
    <property type="molecule type" value="Genomic_DNA"/>
</dbReference>
<organism evidence="4">
    <name type="scientific">Tanacetum cinerariifolium</name>
    <name type="common">Dalmatian daisy</name>
    <name type="synonym">Chrysanthemum cinerariifolium</name>
    <dbReference type="NCBI Taxonomy" id="118510"/>
    <lineage>
        <taxon>Eukaryota</taxon>
        <taxon>Viridiplantae</taxon>
        <taxon>Streptophyta</taxon>
        <taxon>Embryophyta</taxon>
        <taxon>Tracheophyta</taxon>
        <taxon>Spermatophyta</taxon>
        <taxon>Magnoliopsida</taxon>
        <taxon>eudicotyledons</taxon>
        <taxon>Gunneridae</taxon>
        <taxon>Pentapetalae</taxon>
        <taxon>asterids</taxon>
        <taxon>campanulids</taxon>
        <taxon>Asterales</taxon>
        <taxon>Asteraceae</taxon>
        <taxon>Asteroideae</taxon>
        <taxon>Anthemideae</taxon>
        <taxon>Anthemidinae</taxon>
        <taxon>Tanacetum</taxon>
    </lineage>
</organism>
<dbReference type="InterPro" id="IPR019163">
    <property type="entry name" value="THO_Thoc5"/>
</dbReference>
<dbReference type="GO" id="GO:0003729">
    <property type="term" value="F:mRNA binding"/>
    <property type="evidence" value="ECO:0007669"/>
    <property type="project" value="TreeGrafter"/>
</dbReference>
<comment type="similarity">
    <text evidence="2">Belongs to the THOC5 family.</text>
</comment>
<proteinExistence type="inferred from homology"/>
<evidence type="ECO:0000256" key="1">
    <source>
        <dbReference type="ARBA" id="ARBA00004123"/>
    </source>
</evidence>
<sequence>RRTKQETSEARQEIDELHLQLQNLYYEQRHLRGEIRGCEEYKWVLMRRVHRTWQTANDIT</sequence>
<dbReference type="Pfam" id="PF09766">
    <property type="entry name" value="FmiP_Thoc5"/>
    <property type="match status" value="1"/>
</dbReference>
<reference evidence="4" key="1">
    <citation type="journal article" date="2019" name="Sci. Rep.">
        <title>Draft genome of Tanacetum cinerariifolium, the natural source of mosquito coil.</title>
        <authorList>
            <person name="Yamashiro T."/>
            <person name="Shiraishi A."/>
            <person name="Satake H."/>
            <person name="Nakayama K."/>
        </authorList>
    </citation>
    <scope>NUCLEOTIDE SEQUENCE</scope>
</reference>
<comment type="subcellular location">
    <subcellularLocation>
        <location evidence="1">Nucleus</location>
    </subcellularLocation>
</comment>
<evidence type="ECO:0000256" key="2">
    <source>
        <dbReference type="ARBA" id="ARBA00008044"/>
    </source>
</evidence>
<dbReference type="PANTHER" id="PTHR13375:SF3">
    <property type="entry name" value="THO COMPLEX SUBUNIT 5 HOMOLOG"/>
    <property type="match status" value="1"/>
</dbReference>
<comment type="caution">
    <text evidence="4">The sequence shown here is derived from an EMBL/GenBank/DDBJ whole genome shotgun (WGS) entry which is preliminary data.</text>
</comment>